<keyword evidence="9" id="KW-1185">Reference proteome</keyword>
<keyword evidence="4" id="KW-0325">Glycoprotein</keyword>
<comment type="subcellular location">
    <subcellularLocation>
        <location evidence="1">Membrane</location>
    </subcellularLocation>
</comment>
<dbReference type="GeneID" id="110088145"/>
<evidence type="ECO:0000313" key="9">
    <source>
        <dbReference type="Proteomes" id="UP001652642"/>
    </source>
</evidence>
<dbReference type="PANTHER" id="PTHR12080:SF48">
    <property type="entry name" value="IMMUNOGLOBULIN SUBTYPE DOMAIN-CONTAINING PROTEIN"/>
    <property type="match status" value="1"/>
</dbReference>
<dbReference type="SUPFAM" id="SSF48726">
    <property type="entry name" value="Immunoglobulin"/>
    <property type="match status" value="1"/>
</dbReference>
<gene>
    <name evidence="10" type="primary">LOC110088145</name>
</gene>
<dbReference type="Proteomes" id="UP001652642">
    <property type="component" value="Chromosome 15"/>
</dbReference>
<keyword evidence="3 6" id="KW-0472">Membrane</keyword>
<dbReference type="InterPro" id="IPR036179">
    <property type="entry name" value="Ig-like_dom_sf"/>
</dbReference>
<feature type="chain" id="PRO_5046059526" evidence="7">
    <location>
        <begin position="22"/>
        <end position="282"/>
    </location>
</feature>
<evidence type="ECO:0000256" key="7">
    <source>
        <dbReference type="SAM" id="SignalP"/>
    </source>
</evidence>
<evidence type="ECO:0000256" key="2">
    <source>
        <dbReference type="ARBA" id="ARBA00022729"/>
    </source>
</evidence>
<dbReference type="InterPro" id="IPR013783">
    <property type="entry name" value="Ig-like_fold"/>
</dbReference>
<sequence length="282" mass="30567">MRWWLWQLWIVALFPLPALQASDPSKGGPKRHLNQTGDGALPTTTASWGNQASRTWPTRKTDDGWATETTRLYATEESSSPSAENITRRLLRPTIAVSSVNGTCNITLHCAVTGGGGGSDVNFTWFRGERAEAVLSSEATLRITQRPPDGSLDYTCAVRTKESQSASTVSLADRCHETPGFSAGSYVKYLIPLVVALVILLILFGMYQRKKGQIGRHSGTVSINEPSGFHAGPRGDLTNHKSLNQLQRHGNPRGAGSTPEPGINLASRIRSCRVSGSRSDLR</sequence>
<evidence type="ECO:0000313" key="10">
    <source>
        <dbReference type="RefSeq" id="XP_020665935.2"/>
    </source>
</evidence>
<reference evidence="10" key="1">
    <citation type="submission" date="2025-08" db="UniProtKB">
        <authorList>
            <consortium name="RefSeq"/>
        </authorList>
    </citation>
    <scope>IDENTIFICATION</scope>
</reference>
<protein>
    <submittedName>
        <fullName evidence="10">Uncharacterized protein isoform X1</fullName>
    </submittedName>
</protein>
<evidence type="ECO:0000256" key="6">
    <source>
        <dbReference type="SAM" id="Phobius"/>
    </source>
</evidence>
<evidence type="ECO:0000256" key="1">
    <source>
        <dbReference type="ARBA" id="ARBA00004370"/>
    </source>
</evidence>
<keyword evidence="6" id="KW-0812">Transmembrane</keyword>
<keyword evidence="2 7" id="KW-0732">Signal</keyword>
<accession>A0A6J0V322</accession>
<dbReference type="InParanoid" id="A0A6J0V322"/>
<dbReference type="AlphaFoldDB" id="A0A6J0V322"/>
<keyword evidence="6" id="KW-1133">Transmembrane helix</keyword>
<dbReference type="Gene3D" id="2.60.40.10">
    <property type="entry name" value="Immunoglobulins"/>
    <property type="match status" value="1"/>
</dbReference>
<evidence type="ECO:0000259" key="8">
    <source>
        <dbReference type="PROSITE" id="PS50835"/>
    </source>
</evidence>
<feature type="compositionally biased region" description="Polar residues" evidence="5">
    <location>
        <begin position="34"/>
        <end position="58"/>
    </location>
</feature>
<evidence type="ECO:0000256" key="4">
    <source>
        <dbReference type="ARBA" id="ARBA00023180"/>
    </source>
</evidence>
<dbReference type="InterPro" id="IPR015631">
    <property type="entry name" value="CD2/SLAM_rcpt"/>
</dbReference>
<evidence type="ECO:0000256" key="5">
    <source>
        <dbReference type="SAM" id="MobiDB-lite"/>
    </source>
</evidence>
<dbReference type="RefSeq" id="XP_020665935.2">
    <property type="nucleotide sequence ID" value="XM_020810276.2"/>
</dbReference>
<dbReference type="GO" id="GO:0016020">
    <property type="term" value="C:membrane"/>
    <property type="evidence" value="ECO:0007669"/>
    <property type="project" value="UniProtKB-SubCell"/>
</dbReference>
<feature type="domain" description="Ig-like" evidence="8">
    <location>
        <begin position="93"/>
        <end position="172"/>
    </location>
</feature>
<dbReference type="KEGG" id="pvt:110088145"/>
<dbReference type="InterPro" id="IPR007110">
    <property type="entry name" value="Ig-like_dom"/>
</dbReference>
<feature type="region of interest" description="Disordered" evidence="5">
    <location>
        <begin position="23"/>
        <end position="62"/>
    </location>
</feature>
<feature type="region of interest" description="Disordered" evidence="5">
    <location>
        <begin position="217"/>
        <end position="240"/>
    </location>
</feature>
<name>A0A6J0V322_9SAUR</name>
<dbReference type="OrthoDB" id="9050289at2759"/>
<evidence type="ECO:0000256" key="3">
    <source>
        <dbReference type="ARBA" id="ARBA00023136"/>
    </source>
</evidence>
<feature type="transmembrane region" description="Helical" evidence="6">
    <location>
        <begin position="189"/>
        <end position="207"/>
    </location>
</feature>
<dbReference type="PROSITE" id="PS50835">
    <property type="entry name" value="IG_LIKE"/>
    <property type="match status" value="1"/>
</dbReference>
<feature type="signal peptide" evidence="7">
    <location>
        <begin position="1"/>
        <end position="21"/>
    </location>
</feature>
<proteinExistence type="predicted"/>
<dbReference type="PANTHER" id="PTHR12080">
    <property type="entry name" value="SIGNALING LYMPHOCYTIC ACTIVATION MOLECULE"/>
    <property type="match status" value="1"/>
</dbReference>
<organism evidence="9 10">
    <name type="scientific">Pogona vitticeps</name>
    <name type="common">central bearded dragon</name>
    <dbReference type="NCBI Taxonomy" id="103695"/>
    <lineage>
        <taxon>Eukaryota</taxon>
        <taxon>Metazoa</taxon>
        <taxon>Chordata</taxon>
        <taxon>Craniata</taxon>
        <taxon>Vertebrata</taxon>
        <taxon>Euteleostomi</taxon>
        <taxon>Lepidosauria</taxon>
        <taxon>Squamata</taxon>
        <taxon>Bifurcata</taxon>
        <taxon>Unidentata</taxon>
        <taxon>Episquamata</taxon>
        <taxon>Toxicofera</taxon>
        <taxon>Iguania</taxon>
        <taxon>Acrodonta</taxon>
        <taxon>Agamidae</taxon>
        <taxon>Amphibolurinae</taxon>
        <taxon>Pogona</taxon>
    </lineage>
</organism>